<keyword evidence="2" id="KW-0004">4Fe-4S</keyword>
<evidence type="ECO:0000256" key="1">
    <source>
        <dbReference type="ARBA" id="ARBA00001966"/>
    </source>
</evidence>
<dbReference type="CDD" id="cd01335">
    <property type="entry name" value="Radical_SAM"/>
    <property type="match status" value="1"/>
</dbReference>
<evidence type="ECO:0000259" key="8">
    <source>
        <dbReference type="PROSITE" id="PS51918"/>
    </source>
</evidence>
<evidence type="ECO:0000256" key="6">
    <source>
        <dbReference type="ARBA" id="ARBA00023014"/>
    </source>
</evidence>
<dbReference type="SFLD" id="SFLDG01384">
    <property type="entry name" value="thioether_bond_formation_requi"/>
    <property type="match status" value="1"/>
</dbReference>
<keyword evidence="5" id="KW-0408">Iron</keyword>
<dbReference type="PROSITE" id="PS51918">
    <property type="entry name" value="RADICAL_SAM"/>
    <property type="match status" value="1"/>
</dbReference>
<reference evidence="9" key="1">
    <citation type="submission" date="2024-07" db="EMBL/GenBank/DDBJ databases">
        <authorList>
            <person name="Kim Y.J."/>
            <person name="Jeong J.Y."/>
        </authorList>
    </citation>
    <scope>NUCLEOTIDE SEQUENCE</scope>
    <source>
        <strain evidence="9">GIHE-MW2</strain>
    </source>
</reference>
<dbReference type="SFLD" id="SFLDG01067">
    <property type="entry name" value="SPASM/twitch_domain_containing"/>
    <property type="match status" value="1"/>
</dbReference>
<dbReference type="NCBIfam" id="TIGR04085">
    <property type="entry name" value="rSAM_more_4Fe4S"/>
    <property type="match status" value="1"/>
</dbReference>
<keyword evidence="4" id="KW-0479">Metal-binding</keyword>
<evidence type="ECO:0000256" key="3">
    <source>
        <dbReference type="ARBA" id="ARBA00022691"/>
    </source>
</evidence>
<keyword evidence="3" id="KW-0949">S-adenosyl-L-methionine</keyword>
<evidence type="ECO:0000256" key="4">
    <source>
        <dbReference type="ARBA" id="ARBA00022723"/>
    </source>
</evidence>
<sequence>MTIQYIADLESQLIKDNWFLINSNDLSACYLYNNALGTITKLPCTIEQLDISNIAEQLPNLTAEDRLNYFNPQKYLEENKPTRLMMFLTSMCNLRCIYCHCNSTSQGQHMNEDLAFKIVKKYVNHVQQFTGTTEDTIQITFMGGGEPLLQIQIIKKIVEYLESQEINGDYVLVTNGTLGNDDDWTWLINKKFRITISIDGNPATQNNQRKYADSQVGTWPKLESRLHFISQLGAKVHIRSTVTDIRNIDSTCEYLEQFDCIETHSLEPVSMAGRAIDGSHYPDDLQNFYSEFFNIYSKYLYRNPSRYKSAWFKPFKRMDGFCGAVYYNAVVTHDGYLSLCTEMDSSTLETNYGDQFIVSHIDDENSFISYKSLKFSNDHSINNMEKCKSCAIQYKCGGGCYVKRYRDFTEPEVYYNSFCRNVIKLNLSYLIAMYDKHRNEQ</sequence>
<name>A0AAU8JDG7_9CYAN</name>
<evidence type="ECO:0000313" key="9">
    <source>
        <dbReference type="EMBL" id="XCM36341.1"/>
    </source>
</evidence>
<dbReference type="Pfam" id="PF04055">
    <property type="entry name" value="Radical_SAM"/>
    <property type="match status" value="1"/>
</dbReference>
<evidence type="ECO:0000256" key="2">
    <source>
        <dbReference type="ARBA" id="ARBA00022485"/>
    </source>
</evidence>
<comment type="cofactor">
    <cofactor evidence="1">
        <name>[4Fe-4S] cluster</name>
        <dbReference type="ChEBI" id="CHEBI:49883"/>
    </cofactor>
</comment>
<dbReference type="PROSITE" id="PS01305">
    <property type="entry name" value="MOAA_NIFB_PQQE"/>
    <property type="match status" value="1"/>
</dbReference>
<accession>A0AAU8JDG7</accession>
<dbReference type="AlphaFoldDB" id="A0AAU8JDG7"/>
<proteinExistence type="inferred from homology"/>
<dbReference type="InterPro" id="IPR058240">
    <property type="entry name" value="rSAM_sf"/>
</dbReference>
<dbReference type="GO" id="GO:0051539">
    <property type="term" value="F:4 iron, 4 sulfur cluster binding"/>
    <property type="evidence" value="ECO:0007669"/>
    <property type="project" value="UniProtKB-KW"/>
</dbReference>
<dbReference type="SFLD" id="SFLDS00029">
    <property type="entry name" value="Radical_SAM"/>
    <property type="match status" value="1"/>
</dbReference>
<dbReference type="SUPFAM" id="SSF102114">
    <property type="entry name" value="Radical SAM enzymes"/>
    <property type="match status" value="1"/>
</dbReference>
<dbReference type="GO" id="GO:0016491">
    <property type="term" value="F:oxidoreductase activity"/>
    <property type="evidence" value="ECO:0007669"/>
    <property type="project" value="InterPro"/>
</dbReference>
<dbReference type="EMBL" id="CP159837">
    <property type="protein sequence ID" value="XCM36341.1"/>
    <property type="molecule type" value="Genomic_DNA"/>
</dbReference>
<dbReference type="SFLD" id="SFLDG01386">
    <property type="entry name" value="main_SPASM_domain-containing"/>
    <property type="match status" value="1"/>
</dbReference>
<dbReference type="InterPro" id="IPR013785">
    <property type="entry name" value="Aldolase_TIM"/>
</dbReference>
<evidence type="ECO:0000256" key="7">
    <source>
        <dbReference type="ARBA" id="ARBA00023601"/>
    </source>
</evidence>
<protein>
    <submittedName>
        <fullName evidence="9">Radical SAM protein</fullName>
    </submittedName>
</protein>
<dbReference type="PANTHER" id="PTHR43273">
    <property type="entry name" value="ANAEROBIC SULFATASE-MATURATING ENZYME HOMOLOG ASLB-RELATED"/>
    <property type="match status" value="1"/>
</dbReference>
<dbReference type="GO" id="GO:0046872">
    <property type="term" value="F:metal ion binding"/>
    <property type="evidence" value="ECO:0007669"/>
    <property type="project" value="UniProtKB-KW"/>
</dbReference>
<dbReference type="Gene3D" id="3.20.20.70">
    <property type="entry name" value="Aldolase class I"/>
    <property type="match status" value="1"/>
</dbReference>
<comment type="similarity">
    <text evidence="7">Belongs to the radical SAM superfamily. Anaerobic sulfatase-maturating enzyme family.</text>
</comment>
<feature type="domain" description="Radical SAM core" evidence="8">
    <location>
        <begin position="77"/>
        <end position="313"/>
    </location>
</feature>
<organism evidence="9">
    <name type="scientific">Planktothricoides raciborskii GIHE-MW2</name>
    <dbReference type="NCBI Taxonomy" id="2792601"/>
    <lineage>
        <taxon>Bacteria</taxon>
        <taxon>Bacillati</taxon>
        <taxon>Cyanobacteriota</taxon>
        <taxon>Cyanophyceae</taxon>
        <taxon>Oscillatoriophycideae</taxon>
        <taxon>Oscillatoriales</taxon>
        <taxon>Oscillatoriaceae</taxon>
        <taxon>Planktothricoides</taxon>
    </lineage>
</organism>
<evidence type="ECO:0000256" key="5">
    <source>
        <dbReference type="ARBA" id="ARBA00023004"/>
    </source>
</evidence>
<dbReference type="RefSeq" id="WP_354635160.1">
    <property type="nucleotide sequence ID" value="NZ_CP159837.1"/>
</dbReference>
<dbReference type="InterPro" id="IPR023885">
    <property type="entry name" value="4Fe4S-binding_SPASM_dom"/>
</dbReference>
<dbReference type="PANTHER" id="PTHR43273:SF3">
    <property type="entry name" value="ANAEROBIC SULFATASE-MATURATING ENZYME HOMOLOG ASLB-RELATED"/>
    <property type="match status" value="1"/>
</dbReference>
<keyword evidence="6" id="KW-0411">Iron-sulfur</keyword>
<gene>
    <name evidence="9" type="ORF">ABWT76_005097</name>
</gene>
<dbReference type="InterPro" id="IPR023867">
    <property type="entry name" value="Sulphatase_maturase_rSAM"/>
</dbReference>
<dbReference type="InterPro" id="IPR000385">
    <property type="entry name" value="MoaA_NifB_PqqE_Fe-S-bd_CS"/>
</dbReference>
<dbReference type="InterPro" id="IPR007197">
    <property type="entry name" value="rSAM"/>
</dbReference>